<evidence type="ECO:0000313" key="3">
    <source>
        <dbReference type="EMBL" id="KAA3676407.1"/>
    </source>
</evidence>
<keyword evidence="4" id="KW-1185">Reference proteome</keyword>
<comment type="caution">
    <text evidence="3">The sequence shown here is derived from an EMBL/GenBank/DDBJ whole genome shotgun (WGS) entry which is preliminary data.</text>
</comment>
<keyword evidence="1" id="KW-0175">Coiled coil</keyword>
<organism evidence="3 4">
    <name type="scientific">Paragonimus westermani</name>
    <dbReference type="NCBI Taxonomy" id="34504"/>
    <lineage>
        <taxon>Eukaryota</taxon>
        <taxon>Metazoa</taxon>
        <taxon>Spiralia</taxon>
        <taxon>Lophotrochozoa</taxon>
        <taxon>Platyhelminthes</taxon>
        <taxon>Trematoda</taxon>
        <taxon>Digenea</taxon>
        <taxon>Plagiorchiida</taxon>
        <taxon>Troglotremata</taxon>
        <taxon>Troglotrematidae</taxon>
        <taxon>Paragonimus</taxon>
    </lineage>
</organism>
<reference evidence="3 4" key="1">
    <citation type="journal article" date="2019" name="Gigascience">
        <title>Whole-genome sequence of the oriental lung fluke Paragonimus westermani.</title>
        <authorList>
            <person name="Oey H."/>
            <person name="Zakrzewski M."/>
            <person name="Narain K."/>
            <person name="Devi K.R."/>
            <person name="Agatsuma T."/>
            <person name="Nawaratna S."/>
            <person name="Gobert G.N."/>
            <person name="Jones M.K."/>
            <person name="Ragan M.A."/>
            <person name="McManus D.P."/>
            <person name="Krause L."/>
        </authorList>
    </citation>
    <scope>NUCLEOTIDE SEQUENCE [LARGE SCALE GENOMIC DNA]</scope>
    <source>
        <strain evidence="3 4">IND2009</strain>
    </source>
</reference>
<feature type="region of interest" description="Disordered" evidence="2">
    <location>
        <begin position="1"/>
        <end position="32"/>
    </location>
</feature>
<dbReference type="EMBL" id="QNGE01002003">
    <property type="protein sequence ID" value="KAA3676407.1"/>
    <property type="molecule type" value="Genomic_DNA"/>
</dbReference>
<evidence type="ECO:0000256" key="1">
    <source>
        <dbReference type="SAM" id="Coils"/>
    </source>
</evidence>
<evidence type="ECO:0000256" key="2">
    <source>
        <dbReference type="SAM" id="MobiDB-lite"/>
    </source>
</evidence>
<gene>
    <name evidence="3" type="ORF">DEA37_0005381</name>
</gene>
<evidence type="ECO:0008006" key="5">
    <source>
        <dbReference type="Google" id="ProtNLM"/>
    </source>
</evidence>
<feature type="compositionally biased region" description="Basic residues" evidence="2">
    <location>
        <begin position="1"/>
        <end position="14"/>
    </location>
</feature>
<accession>A0A5J4NLE3</accession>
<evidence type="ECO:0000313" key="4">
    <source>
        <dbReference type="Proteomes" id="UP000324629"/>
    </source>
</evidence>
<name>A0A5J4NLE3_9TREM</name>
<dbReference type="AlphaFoldDB" id="A0A5J4NLE3"/>
<dbReference type="Proteomes" id="UP000324629">
    <property type="component" value="Unassembled WGS sequence"/>
</dbReference>
<feature type="coiled-coil region" evidence="1">
    <location>
        <begin position="81"/>
        <end position="129"/>
    </location>
</feature>
<proteinExistence type="predicted"/>
<protein>
    <recommendedName>
        <fullName evidence="5">Coiled-coil domain-containing protein 153</fullName>
    </recommendedName>
</protein>
<sequence length="203" mass="23684">MSKRTGSKKGRSTKGKKDPSTFALEQAQKESRSLRDQLSRTILLAEAADNRRYGAYADRLKSARNLEEVRYNTQQHTAFLVTQHEMIVSNLNDKIEKFEEDLRGLNEIVRQKDEELDKLKRAFSETMTERELTIDRLKKQLGAQGAKYEDILLKAFERVTSKLGDNYMDVHRNVMPWSQKTLANIELEFLNPLYLDKESTEFY</sequence>